<evidence type="ECO:0000256" key="1">
    <source>
        <dbReference type="SAM" id="MobiDB-lite"/>
    </source>
</evidence>
<dbReference type="Proteomes" id="UP001558652">
    <property type="component" value="Unassembled WGS sequence"/>
</dbReference>
<reference evidence="2 3" key="1">
    <citation type="submission" date="2024-07" db="EMBL/GenBank/DDBJ databases">
        <title>Chromosome-level genome assembly of the water stick insect Ranatra chinensis (Heteroptera: Nepidae).</title>
        <authorList>
            <person name="Liu X."/>
        </authorList>
    </citation>
    <scope>NUCLEOTIDE SEQUENCE [LARGE SCALE GENOMIC DNA]</scope>
    <source>
        <strain evidence="2">Cailab_2021Rc</strain>
        <tissue evidence="2">Muscle</tissue>
    </source>
</reference>
<evidence type="ECO:0000313" key="3">
    <source>
        <dbReference type="Proteomes" id="UP001558652"/>
    </source>
</evidence>
<keyword evidence="3" id="KW-1185">Reference proteome</keyword>
<sequence>MVALPERVSLVYEKGSKVDRTRPVHWRSRPPYSTPTDVELWFKPGAKAALNYGDKWHPQPHPGRWSTAGRGRARGIDLSGPPTSYATASRPYRLDSCVSIGPTGGARNSKPFYASPQVPQRIIPISTGRKQKIAGETEEEFIANRYRRTVRTEACGRYWQS</sequence>
<name>A0ABD0YHC0_9HEMI</name>
<protein>
    <submittedName>
        <fullName evidence="2">Uncharacterized protein</fullName>
    </submittedName>
</protein>
<evidence type="ECO:0000313" key="2">
    <source>
        <dbReference type="EMBL" id="KAL1130524.1"/>
    </source>
</evidence>
<gene>
    <name evidence="2" type="ORF">AAG570_011770</name>
</gene>
<dbReference type="AlphaFoldDB" id="A0ABD0YHC0"/>
<feature type="region of interest" description="Disordered" evidence="1">
    <location>
        <begin position="54"/>
        <end position="76"/>
    </location>
</feature>
<proteinExistence type="predicted"/>
<dbReference type="EMBL" id="JBFDAA010000007">
    <property type="protein sequence ID" value="KAL1130524.1"/>
    <property type="molecule type" value="Genomic_DNA"/>
</dbReference>
<organism evidence="2 3">
    <name type="scientific">Ranatra chinensis</name>
    <dbReference type="NCBI Taxonomy" id="642074"/>
    <lineage>
        <taxon>Eukaryota</taxon>
        <taxon>Metazoa</taxon>
        <taxon>Ecdysozoa</taxon>
        <taxon>Arthropoda</taxon>
        <taxon>Hexapoda</taxon>
        <taxon>Insecta</taxon>
        <taxon>Pterygota</taxon>
        <taxon>Neoptera</taxon>
        <taxon>Paraneoptera</taxon>
        <taxon>Hemiptera</taxon>
        <taxon>Heteroptera</taxon>
        <taxon>Panheteroptera</taxon>
        <taxon>Nepomorpha</taxon>
        <taxon>Nepidae</taxon>
        <taxon>Ranatrinae</taxon>
        <taxon>Ranatra</taxon>
    </lineage>
</organism>
<comment type="caution">
    <text evidence="2">The sequence shown here is derived from an EMBL/GenBank/DDBJ whole genome shotgun (WGS) entry which is preliminary data.</text>
</comment>
<accession>A0ABD0YHC0</accession>